<feature type="non-terminal residue" evidence="2">
    <location>
        <position position="66"/>
    </location>
</feature>
<organism evidence="2 3">
    <name type="scientific">Batillaria attramentaria</name>
    <dbReference type="NCBI Taxonomy" id="370345"/>
    <lineage>
        <taxon>Eukaryota</taxon>
        <taxon>Metazoa</taxon>
        <taxon>Spiralia</taxon>
        <taxon>Lophotrochozoa</taxon>
        <taxon>Mollusca</taxon>
        <taxon>Gastropoda</taxon>
        <taxon>Caenogastropoda</taxon>
        <taxon>Sorbeoconcha</taxon>
        <taxon>Cerithioidea</taxon>
        <taxon>Batillariidae</taxon>
        <taxon>Batillaria</taxon>
    </lineage>
</organism>
<comment type="caution">
    <text evidence="2">The sequence shown here is derived from an EMBL/GenBank/DDBJ whole genome shotgun (WGS) entry which is preliminary data.</text>
</comment>
<sequence>MSLLFQLTCLLLVATTLGLLQLQPAPIDDIHSDPICLEKRSVCPPECYKWDHNGCLVCDNNCCPRK</sequence>
<feature type="signal peptide" evidence="1">
    <location>
        <begin position="1"/>
        <end position="18"/>
    </location>
</feature>
<keyword evidence="1" id="KW-0732">Signal</keyword>
<dbReference type="AlphaFoldDB" id="A0ABD0JVU0"/>
<evidence type="ECO:0000313" key="3">
    <source>
        <dbReference type="Proteomes" id="UP001519460"/>
    </source>
</evidence>
<dbReference type="Proteomes" id="UP001519460">
    <property type="component" value="Unassembled WGS sequence"/>
</dbReference>
<dbReference type="EMBL" id="JACVVK020000319">
    <property type="protein sequence ID" value="KAK7478705.1"/>
    <property type="molecule type" value="Genomic_DNA"/>
</dbReference>
<feature type="chain" id="PRO_5044807548" evidence="1">
    <location>
        <begin position="19"/>
        <end position="66"/>
    </location>
</feature>
<gene>
    <name evidence="2" type="ORF">BaRGS_00030090</name>
</gene>
<evidence type="ECO:0000313" key="2">
    <source>
        <dbReference type="EMBL" id="KAK7478705.1"/>
    </source>
</evidence>
<proteinExistence type="predicted"/>
<evidence type="ECO:0000256" key="1">
    <source>
        <dbReference type="SAM" id="SignalP"/>
    </source>
</evidence>
<reference evidence="2 3" key="1">
    <citation type="journal article" date="2023" name="Sci. Data">
        <title>Genome assembly of the Korean intertidal mud-creeper Batillaria attramentaria.</title>
        <authorList>
            <person name="Patra A.K."/>
            <person name="Ho P.T."/>
            <person name="Jun S."/>
            <person name="Lee S.J."/>
            <person name="Kim Y."/>
            <person name="Won Y.J."/>
        </authorList>
    </citation>
    <scope>NUCLEOTIDE SEQUENCE [LARGE SCALE GENOMIC DNA]</scope>
    <source>
        <strain evidence="2">Wonlab-2016</strain>
    </source>
</reference>
<keyword evidence="3" id="KW-1185">Reference proteome</keyword>
<accession>A0ABD0JVU0</accession>
<protein>
    <submittedName>
        <fullName evidence="2">Uncharacterized protein</fullName>
    </submittedName>
</protein>
<name>A0ABD0JVU0_9CAEN</name>